<dbReference type="Pfam" id="PF20670">
    <property type="entry name" value="DUF6816"/>
    <property type="match status" value="1"/>
</dbReference>
<dbReference type="AlphaFoldDB" id="A0AAW1S363"/>
<evidence type="ECO:0000313" key="2">
    <source>
        <dbReference type="EMBL" id="KAK9840048.1"/>
    </source>
</evidence>
<sequence length="269" mass="30077">MLRSQQTHSAARRDVLNWGGASLAASLWLQSLPAQASKLPPVFDRAWESIGGGPADLFFPEDFMGMWEVSSTLTKVETPLGPEYIVDPQSVQRALDQDLNREQHYPAAFRRNKGGKVIIDRAFNTAKLISMYNPDAGSMDRISWNPDDPNLLKIFLPGGSNVLARVVRRSEDRKGADRLDTSEFFQQIFEKPDSPEPRVKASQCFTKYKWRSEASSQGGPAIVATQVVSDYLTAYDGEGLSIRAQNRPVTIYTYKMAFRRIKDGQGLSI</sequence>
<dbReference type="InterPro" id="IPR006311">
    <property type="entry name" value="TAT_signal"/>
</dbReference>
<dbReference type="InterPro" id="IPR049213">
    <property type="entry name" value="DUF6816"/>
</dbReference>
<dbReference type="PROSITE" id="PS51318">
    <property type="entry name" value="TAT"/>
    <property type="match status" value="1"/>
</dbReference>
<feature type="domain" description="DUF6816" evidence="1">
    <location>
        <begin position="51"/>
        <end position="261"/>
    </location>
</feature>
<evidence type="ECO:0000259" key="1">
    <source>
        <dbReference type="Pfam" id="PF20670"/>
    </source>
</evidence>
<protein>
    <recommendedName>
        <fullName evidence="1">DUF6816 domain-containing protein</fullName>
    </recommendedName>
</protein>
<reference evidence="2 3" key="1">
    <citation type="journal article" date="2024" name="Nat. Commun.">
        <title>Phylogenomics reveals the evolutionary origins of lichenization in chlorophyte algae.</title>
        <authorList>
            <person name="Puginier C."/>
            <person name="Libourel C."/>
            <person name="Otte J."/>
            <person name="Skaloud P."/>
            <person name="Haon M."/>
            <person name="Grisel S."/>
            <person name="Petersen M."/>
            <person name="Berrin J.G."/>
            <person name="Delaux P.M."/>
            <person name="Dal Grande F."/>
            <person name="Keller J."/>
        </authorList>
    </citation>
    <scope>NUCLEOTIDE SEQUENCE [LARGE SCALE GENOMIC DNA]</scope>
    <source>
        <strain evidence="2 3">SAG 2145</strain>
    </source>
</reference>
<name>A0AAW1S363_9CHLO</name>
<dbReference type="EMBL" id="JALJOS010000004">
    <property type="protein sequence ID" value="KAK9840048.1"/>
    <property type="molecule type" value="Genomic_DNA"/>
</dbReference>
<organism evidence="2 3">
    <name type="scientific">Apatococcus lobatus</name>
    <dbReference type="NCBI Taxonomy" id="904363"/>
    <lineage>
        <taxon>Eukaryota</taxon>
        <taxon>Viridiplantae</taxon>
        <taxon>Chlorophyta</taxon>
        <taxon>core chlorophytes</taxon>
        <taxon>Trebouxiophyceae</taxon>
        <taxon>Chlorellales</taxon>
        <taxon>Chlorellaceae</taxon>
        <taxon>Apatococcus</taxon>
    </lineage>
</organism>
<proteinExistence type="predicted"/>
<gene>
    <name evidence="2" type="ORF">WJX74_002564</name>
</gene>
<evidence type="ECO:0000313" key="3">
    <source>
        <dbReference type="Proteomes" id="UP001438707"/>
    </source>
</evidence>
<accession>A0AAW1S363</accession>
<dbReference type="Proteomes" id="UP001438707">
    <property type="component" value="Unassembled WGS sequence"/>
</dbReference>
<keyword evidence="3" id="KW-1185">Reference proteome</keyword>
<comment type="caution">
    <text evidence="2">The sequence shown here is derived from an EMBL/GenBank/DDBJ whole genome shotgun (WGS) entry which is preliminary data.</text>
</comment>